<evidence type="ECO:0008006" key="7">
    <source>
        <dbReference type="Google" id="ProtNLM"/>
    </source>
</evidence>
<dbReference type="Pfam" id="PF13193">
    <property type="entry name" value="AMP-binding_C"/>
    <property type="match status" value="1"/>
</dbReference>
<organism evidence="5 6">
    <name type="scientific">Marasmius crinis-equi</name>
    <dbReference type="NCBI Taxonomy" id="585013"/>
    <lineage>
        <taxon>Eukaryota</taxon>
        <taxon>Fungi</taxon>
        <taxon>Dikarya</taxon>
        <taxon>Basidiomycota</taxon>
        <taxon>Agaricomycotina</taxon>
        <taxon>Agaricomycetes</taxon>
        <taxon>Agaricomycetidae</taxon>
        <taxon>Agaricales</taxon>
        <taxon>Marasmiineae</taxon>
        <taxon>Marasmiaceae</taxon>
        <taxon>Marasmius</taxon>
    </lineage>
</organism>
<dbReference type="PANTHER" id="PTHR24096">
    <property type="entry name" value="LONG-CHAIN-FATTY-ACID--COA LIGASE"/>
    <property type="match status" value="1"/>
</dbReference>
<gene>
    <name evidence="5" type="ORF">V5O48_000711</name>
</gene>
<feature type="domain" description="AMP-dependent synthetase/ligase" evidence="3">
    <location>
        <begin position="37"/>
        <end position="429"/>
    </location>
</feature>
<keyword evidence="6" id="KW-1185">Reference proteome</keyword>
<dbReference type="CDD" id="cd05911">
    <property type="entry name" value="Firefly_Luc_like"/>
    <property type="match status" value="1"/>
</dbReference>
<keyword evidence="2" id="KW-0436">Ligase</keyword>
<dbReference type="SUPFAM" id="SSF56801">
    <property type="entry name" value="Acetyl-CoA synthetase-like"/>
    <property type="match status" value="1"/>
</dbReference>
<comment type="similarity">
    <text evidence="1">Belongs to the ATP-dependent AMP-binding enzyme family.</text>
</comment>
<dbReference type="Proteomes" id="UP001465976">
    <property type="component" value="Unassembled WGS sequence"/>
</dbReference>
<dbReference type="EMBL" id="JBAHYK010000012">
    <property type="protein sequence ID" value="KAL0581335.1"/>
    <property type="molecule type" value="Genomic_DNA"/>
</dbReference>
<sequence>MSPRIYTPDSPPVHVPSSSIVTHLFSSPPDRPSDYVGRFPGNLPAFVDARTGTTLTRAQVKSLAFQFGYGLTTIGAKRGDTMLMYSPNSLNWPVVTLGSIAAGIRCTLANNAYTGTELAHQYKDSGSHLLMTTVDGLPSVRDMFKALNISKSEGDKRIILLSESFDWAGGPSVPSRPEGQGLLKMEDLLTRGSLSKEECFDGDAAKTETAFLCYSSGTTGKPKGVETTHQNVTAVVNMVEPGFYKTTPDKDRMLAILPFYHIFGFAKALLFTFHAGVPTVIQQRFEPVEFCANIEKYKITIALVVPPVLVLLARHDVVKRYNLSSLKYFVSGAAPLGGPLVKQVKNRLADIWKINLVIVQGYGLTETSPTTHLLPPKDDIRKVGSIGTLLPNLEARLVVDDEGDRVVDAAEGQPGELWVRGPTVMKGYLNNPAATQNSVTPDRWFKTGDIATRDKEGFYYIVDRRKELIKYKGFQVPPAELESVLLTHPDIADAAVIGVESVAEATELPRAYVVAANPGKVAAKEDKAAFAMGVAKWMESKVAKHKYLRGGVVIIDAIPKSAAGKILRRELRERAKTEVVDQPARARL</sequence>
<evidence type="ECO:0000256" key="1">
    <source>
        <dbReference type="ARBA" id="ARBA00006432"/>
    </source>
</evidence>
<dbReference type="InterPro" id="IPR020845">
    <property type="entry name" value="AMP-binding_CS"/>
</dbReference>
<dbReference type="InterPro" id="IPR000873">
    <property type="entry name" value="AMP-dep_synth/lig_dom"/>
</dbReference>
<reference evidence="5 6" key="1">
    <citation type="submission" date="2024-02" db="EMBL/GenBank/DDBJ databases">
        <title>A draft genome for the cacao thread blight pathogen Marasmius crinis-equi.</title>
        <authorList>
            <person name="Cohen S.P."/>
            <person name="Baruah I.K."/>
            <person name="Amoako-Attah I."/>
            <person name="Bukari Y."/>
            <person name="Meinhardt L.W."/>
            <person name="Bailey B.A."/>
        </authorList>
    </citation>
    <scope>NUCLEOTIDE SEQUENCE [LARGE SCALE GENOMIC DNA]</scope>
    <source>
        <strain evidence="5 6">GH-76</strain>
    </source>
</reference>
<dbReference type="InterPro" id="IPR025110">
    <property type="entry name" value="AMP-bd_C"/>
</dbReference>
<evidence type="ECO:0000259" key="3">
    <source>
        <dbReference type="Pfam" id="PF00501"/>
    </source>
</evidence>
<dbReference type="Gene3D" id="3.30.300.30">
    <property type="match status" value="1"/>
</dbReference>
<comment type="caution">
    <text evidence="5">The sequence shown here is derived from an EMBL/GenBank/DDBJ whole genome shotgun (WGS) entry which is preliminary data.</text>
</comment>
<dbReference type="InterPro" id="IPR045851">
    <property type="entry name" value="AMP-bd_C_sf"/>
</dbReference>
<accession>A0ABR3G0H1</accession>
<dbReference type="PROSITE" id="PS00455">
    <property type="entry name" value="AMP_BINDING"/>
    <property type="match status" value="1"/>
</dbReference>
<dbReference type="PANTHER" id="PTHR24096:SF149">
    <property type="entry name" value="AMP-BINDING DOMAIN-CONTAINING PROTEIN-RELATED"/>
    <property type="match status" value="1"/>
</dbReference>
<protein>
    <recommendedName>
        <fullName evidence="7">AMP binding protein</fullName>
    </recommendedName>
</protein>
<evidence type="ECO:0000256" key="2">
    <source>
        <dbReference type="ARBA" id="ARBA00022598"/>
    </source>
</evidence>
<dbReference type="Gene3D" id="3.40.50.980">
    <property type="match status" value="2"/>
</dbReference>
<dbReference type="Gene3D" id="2.30.38.10">
    <property type="entry name" value="Luciferase, Domain 3"/>
    <property type="match status" value="1"/>
</dbReference>
<feature type="domain" description="AMP-binding enzyme C-terminal" evidence="4">
    <location>
        <begin position="480"/>
        <end position="565"/>
    </location>
</feature>
<evidence type="ECO:0000313" key="5">
    <source>
        <dbReference type="EMBL" id="KAL0581335.1"/>
    </source>
</evidence>
<evidence type="ECO:0000259" key="4">
    <source>
        <dbReference type="Pfam" id="PF13193"/>
    </source>
</evidence>
<proteinExistence type="inferred from homology"/>
<name>A0ABR3G0H1_9AGAR</name>
<dbReference type="Pfam" id="PF00501">
    <property type="entry name" value="AMP-binding"/>
    <property type="match status" value="1"/>
</dbReference>
<evidence type="ECO:0000313" key="6">
    <source>
        <dbReference type="Proteomes" id="UP001465976"/>
    </source>
</evidence>